<evidence type="ECO:0000313" key="9">
    <source>
        <dbReference type="Proteomes" id="UP001168098"/>
    </source>
</evidence>
<keyword evidence="2" id="KW-0805">Transcription regulation</keyword>
<organism evidence="8 9">
    <name type="scientific">Vitis rotundifolia</name>
    <name type="common">Muscadine grape</name>
    <dbReference type="NCBI Taxonomy" id="103349"/>
    <lineage>
        <taxon>Eukaryota</taxon>
        <taxon>Viridiplantae</taxon>
        <taxon>Streptophyta</taxon>
        <taxon>Embryophyta</taxon>
        <taxon>Tracheophyta</taxon>
        <taxon>Spermatophyta</taxon>
        <taxon>Magnoliopsida</taxon>
        <taxon>eudicotyledons</taxon>
        <taxon>Gunneridae</taxon>
        <taxon>Pentapetalae</taxon>
        <taxon>rosids</taxon>
        <taxon>Vitales</taxon>
        <taxon>Vitaceae</taxon>
        <taxon>Viteae</taxon>
        <taxon>Vitis</taxon>
    </lineage>
</organism>
<proteinExistence type="predicted"/>
<dbReference type="InterPro" id="IPR001739">
    <property type="entry name" value="Methyl_CpG_DNA-bd"/>
</dbReference>
<evidence type="ECO:0000256" key="3">
    <source>
        <dbReference type="ARBA" id="ARBA00023125"/>
    </source>
</evidence>
<keyword evidence="4" id="KW-0804">Transcription</keyword>
<dbReference type="GO" id="GO:0005634">
    <property type="term" value="C:nucleus"/>
    <property type="evidence" value="ECO:0007669"/>
    <property type="project" value="UniProtKB-SubCell"/>
</dbReference>
<feature type="transmembrane region" description="Helical" evidence="6">
    <location>
        <begin position="6"/>
        <end position="27"/>
    </location>
</feature>
<keyword evidence="9" id="KW-1185">Reference proteome</keyword>
<dbReference type="AlphaFoldDB" id="A0AA39DIU6"/>
<feature type="domain" description="MBD" evidence="7">
    <location>
        <begin position="75"/>
        <end position="149"/>
    </location>
</feature>
<dbReference type="SUPFAM" id="SSF54171">
    <property type="entry name" value="DNA-binding domain"/>
    <property type="match status" value="1"/>
</dbReference>
<comment type="caution">
    <text evidence="8">The sequence shown here is derived from an EMBL/GenBank/DDBJ whole genome shotgun (WGS) entry which is preliminary data.</text>
</comment>
<keyword evidence="6" id="KW-1133">Transmembrane helix</keyword>
<dbReference type="Pfam" id="PF01429">
    <property type="entry name" value="MBD"/>
    <property type="match status" value="1"/>
</dbReference>
<dbReference type="Proteomes" id="UP001168098">
    <property type="component" value="Unassembled WGS sequence"/>
</dbReference>
<keyword evidence="6" id="KW-0812">Transmembrane</keyword>
<keyword evidence="5" id="KW-0539">Nucleus</keyword>
<evidence type="ECO:0000256" key="1">
    <source>
        <dbReference type="ARBA" id="ARBA00004123"/>
    </source>
</evidence>
<evidence type="ECO:0000259" key="7">
    <source>
        <dbReference type="PROSITE" id="PS50982"/>
    </source>
</evidence>
<evidence type="ECO:0000256" key="4">
    <source>
        <dbReference type="ARBA" id="ARBA00023163"/>
    </source>
</evidence>
<keyword evidence="6" id="KW-0472">Membrane</keyword>
<sequence>MLGIHFSYIFVIFSTSTTSITLSFLYIKKVNLSEMSTNSTIMKKEMESNIPLQPLMVIPLQSRNPNSTPIQAPIIIRLDPTSFNLPTNWIVEQRYRSSPKYAKRFDKFFYEPHGGKMFRSLKSAHKHLEEQANMDLDELGKGKEELDEF</sequence>
<evidence type="ECO:0000256" key="5">
    <source>
        <dbReference type="ARBA" id="ARBA00023242"/>
    </source>
</evidence>
<accession>A0AA39DIU6</accession>
<protein>
    <recommendedName>
        <fullName evidence="7">MBD domain-containing protein</fullName>
    </recommendedName>
</protein>
<dbReference type="EMBL" id="JARBHA010000013">
    <property type="protein sequence ID" value="KAJ9685210.1"/>
    <property type="molecule type" value="Genomic_DNA"/>
</dbReference>
<evidence type="ECO:0000256" key="6">
    <source>
        <dbReference type="SAM" id="Phobius"/>
    </source>
</evidence>
<comment type="subcellular location">
    <subcellularLocation>
        <location evidence="1">Nucleus</location>
    </subcellularLocation>
</comment>
<dbReference type="InterPro" id="IPR016177">
    <property type="entry name" value="DNA-bd_dom_sf"/>
</dbReference>
<dbReference type="PROSITE" id="PS50982">
    <property type="entry name" value="MBD"/>
    <property type="match status" value="1"/>
</dbReference>
<gene>
    <name evidence="8" type="ORF">PVL29_017299</name>
</gene>
<name>A0AA39DIU6_VITRO</name>
<reference evidence="8 9" key="1">
    <citation type="journal article" date="2023" name="BMC Biotechnol.">
        <title>Vitis rotundifolia cv Carlos genome sequencing.</title>
        <authorList>
            <person name="Huff M."/>
            <person name="Hulse-Kemp A."/>
            <person name="Scheffler B."/>
            <person name="Youngblood R."/>
            <person name="Simpson S."/>
            <person name="Babiker E."/>
            <person name="Staton M."/>
        </authorList>
    </citation>
    <scope>NUCLEOTIDE SEQUENCE [LARGE SCALE GENOMIC DNA]</scope>
    <source>
        <tissue evidence="8">Leaf</tissue>
    </source>
</reference>
<evidence type="ECO:0000313" key="8">
    <source>
        <dbReference type="EMBL" id="KAJ9685210.1"/>
    </source>
</evidence>
<evidence type="ECO:0000256" key="2">
    <source>
        <dbReference type="ARBA" id="ARBA00023015"/>
    </source>
</evidence>
<dbReference type="GO" id="GO:0003677">
    <property type="term" value="F:DNA binding"/>
    <property type="evidence" value="ECO:0007669"/>
    <property type="project" value="UniProtKB-KW"/>
</dbReference>
<keyword evidence="3" id="KW-0238">DNA-binding</keyword>
<dbReference type="Gene3D" id="3.30.890.10">
    <property type="entry name" value="Methyl-cpg-binding Protein 2, Chain A"/>
    <property type="match status" value="1"/>
</dbReference>